<feature type="domain" description="Myosin N-terminal SH3-like" evidence="14">
    <location>
        <begin position="157"/>
        <end position="206"/>
    </location>
</feature>
<reference evidence="15" key="1">
    <citation type="submission" date="2020-08" db="EMBL/GenBank/DDBJ databases">
        <title>Plant Genome Project.</title>
        <authorList>
            <person name="Zhang R.-G."/>
        </authorList>
    </citation>
    <scope>NUCLEOTIDE SEQUENCE</scope>
    <source>
        <strain evidence="15">WSP0</strain>
        <tissue evidence="15">Leaf</tissue>
    </source>
</reference>
<dbReference type="SMART" id="SM00015">
    <property type="entry name" value="IQ"/>
    <property type="match status" value="3"/>
</dbReference>
<evidence type="ECO:0000256" key="6">
    <source>
        <dbReference type="ARBA" id="ARBA00023123"/>
    </source>
</evidence>
<evidence type="ECO:0000256" key="9">
    <source>
        <dbReference type="ARBA" id="ARBA00060862"/>
    </source>
</evidence>
<feature type="region of interest" description="Disordered" evidence="12">
    <location>
        <begin position="1"/>
        <end position="54"/>
    </location>
</feature>
<dbReference type="PROSITE" id="PS50096">
    <property type="entry name" value="IQ"/>
    <property type="match status" value="3"/>
</dbReference>
<dbReference type="InterPro" id="IPR000048">
    <property type="entry name" value="IQ_motif_EF-hand-BS"/>
</dbReference>
<keyword evidence="6 10" id="KW-0518">Myosin</keyword>
<dbReference type="GO" id="GO:0016459">
    <property type="term" value="C:myosin complex"/>
    <property type="evidence" value="ECO:0007669"/>
    <property type="project" value="UniProtKB-KW"/>
</dbReference>
<feature type="domain" description="Myosin motor" evidence="13">
    <location>
        <begin position="210"/>
        <end position="933"/>
    </location>
</feature>
<dbReference type="Gene3D" id="1.20.5.190">
    <property type="match status" value="1"/>
</dbReference>
<accession>A0AAV6KF96</accession>
<evidence type="ECO:0000256" key="11">
    <source>
        <dbReference type="SAM" id="Coils"/>
    </source>
</evidence>
<evidence type="ECO:0000259" key="14">
    <source>
        <dbReference type="PROSITE" id="PS51844"/>
    </source>
</evidence>
<evidence type="ECO:0000256" key="3">
    <source>
        <dbReference type="ARBA" id="ARBA00022840"/>
    </source>
</evidence>
<dbReference type="InterPro" id="IPR036961">
    <property type="entry name" value="Kinesin_motor_dom_sf"/>
</dbReference>
<dbReference type="PANTHER" id="PTHR13140">
    <property type="entry name" value="MYOSIN"/>
    <property type="match status" value="1"/>
</dbReference>
<dbReference type="PROSITE" id="PS51456">
    <property type="entry name" value="MYOSIN_MOTOR"/>
    <property type="match status" value="1"/>
</dbReference>
<keyword evidence="5 11" id="KW-0175">Coiled coil</keyword>
<dbReference type="GO" id="GO:0005516">
    <property type="term" value="F:calmodulin binding"/>
    <property type="evidence" value="ECO:0007669"/>
    <property type="project" value="UniProtKB-KW"/>
</dbReference>
<dbReference type="FunFam" id="1.10.10.820:FF:000001">
    <property type="entry name" value="Myosin heavy chain"/>
    <property type="match status" value="1"/>
</dbReference>
<evidence type="ECO:0000256" key="7">
    <source>
        <dbReference type="ARBA" id="ARBA00023175"/>
    </source>
</evidence>
<feature type="coiled-coil region" evidence="11">
    <location>
        <begin position="1057"/>
        <end position="1105"/>
    </location>
</feature>
<gene>
    <name evidence="15" type="ORF">RHGRI_009582</name>
</gene>
<evidence type="ECO:0000256" key="2">
    <source>
        <dbReference type="ARBA" id="ARBA00022741"/>
    </source>
</evidence>
<evidence type="ECO:0000256" key="8">
    <source>
        <dbReference type="ARBA" id="ARBA00023203"/>
    </source>
</evidence>
<feature type="compositionally biased region" description="Low complexity" evidence="12">
    <location>
        <begin position="40"/>
        <end position="53"/>
    </location>
</feature>
<evidence type="ECO:0000259" key="13">
    <source>
        <dbReference type="PROSITE" id="PS51456"/>
    </source>
</evidence>
<protein>
    <submittedName>
        <fullName evidence="15">Uncharacterized protein</fullName>
    </submittedName>
</protein>
<dbReference type="Pfam" id="PF00612">
    <property type="entry name" value="IQ"/>
    <property type="match status" value="1"/>
</dbReference>
<comment type="similarity">
    <text evidence="9">Belongs to the TRAFAC class myosin-kinesin ATPase superfamily. Myosin family. Plant myosin class VIII subfamily.</text>
</comment>
<dbReference type="InterPro" id="IPR027417">
    <property type="entry name" value="P-loop_NTPase"/>
</dbReference>
<feature type="compositionally biased region" description="Polar residues" evidence="12">
    <location>
        <begin position="1150"/>
        <end position="1167"/>
    </location>
</feature>
<dbReference type="PRINTS" id="PR00193">
    <property type="entry name" value="MYOSINHEAVY"/>
</dbReference>
<dbReference type="InterPro" id="IPR057535">
    <property type="entry name" value="MYO1-3_N_SH3"/>
</dbReference>
<dbReference type="Proteomes" id="UP000823749">
    <property type="component" value="Chromosome 4"/>
</dbReference>
<dbReference type="Pfam" id="PF00063">
    <property type="entry name" value="Myosin_head"/>
    <property type="match status" value="2"/>
</dbReference>
<feature type="compositionally biased region" description="Polar residues" evidence="12">
    <location>
        <begin position="1"/>
        <end position="13"/>
    </location>
</feature>
<dbReference type="Gene3D" id="1.20.58.530">
    <property type="match status" value="1"/>
</dbReference>
<dbReference type="InterPro" id="IPR036022">
    <property type="entry name" value="MYSc_Myo8"/>
</dbReference>
<name>A0AAV6KF96_9ERIC</name>
<sequence>MMMSASPTSTVRSSLEEMLDSLRRRDDEDKPKDLPPALPSRPASRARLLPARKSLPKNFELDAAPATLVSQPSKKEEVKGARIGSFGGKKDRDLPGDSPYVEEEDCEMRMEETDPADIAAEPSASLPRFRESDLEMHVSFLKMIHLLTIAYILSNMFQRLRVWCRLPNGQWELGQIQSTLGEKSTVLLLDGAAVKVSTGELLPANPDILEGVDDLIQLSYLNEPSVLQNLQYRYSHDMIYSKAGPVLIAINPFKDVQCYGTDFVTAYRERLFDNPHVYAIADAAYNEMMRDEVNQSIIIRLVHLSFRRDCPEKFCNLFYSGESGAGKTETAKIAMQYLAGLGGGSGGVETEILQTSCILETFGNAKTSRNDNSSRFGKLIEIHFSATGNICGAQIQTCKLLPYQTLPYSLSHFSLGSIFTHASLILYHVFFEQSRVVQLNHGERSYHIFYQLCAGAPPDLKDRLNLKMSSEYSYLNQSDCLAIDDVDDAQKFQMLMEALDTVRICKEDQEQAFEMLAAVLWLGNISFHIIDNENHVEVVADEAVSSAARLMGCTIQRLMSALSTHRIQAGKDSVAKKLTLQQAIDRRDALAKFIYSSLFGWLIEEINKLLAMGKLRSGRSIRILDIYGFESFQKNSFEQFCINYANERLQQHFNRHLLKLEQEEYEMDGIDWTKVDFEDNKECLDLFEKKPIGLISLLDEESNFPKATDLTFANKLKQHLNCNSCFKGERSGAFSIRHYAGEVLYDTSGFLEKNRDTLQSDTIELLSSCSCRLPQLFATNLLHQFQKPASPLHQIGVLDPQKQSVGTKFKGQLFKLMKQLESSTPHFIRCIKPNSKKIPGLYEKDLVLEQLRCCGVLEIVRISRSGYPTRVTHQEFAKRYGFLLSEDNGSKDPLSTSVSVLQQFDVLPDMYQVGYTKLYFRTGQIAALEDTRKQVLQGTLEVQKRFRGQRARHHFHELKKGVISLQSFIRGENARREHDLLLKLREQAVRKMIEEQMRAIIHLQSAIRGWLARRSFIYLQKLKKSNPENMKQKPGMKALELKQDVLQENGMVLPKALEELRSRVSKAESTLGQKEQENAALREQLQQYEIKWSEYEAKMKSMEEMWQKQMVSLQVSLDATKKSFAADDTTGQPERQDVSPSPHYYDSEDTTSMGPQTPGGTTPMKISNTVRAGRETNGGLNAVSHLANEFEQRKQDFDDEAKAIVESKSGRPDEELRKLKLRFETWKKEYKSRLREMKAKIHKLGHSEVEKSRRKWWGKKTKGWI</sequence>
<dbReference type="GO" id="GO:0030048">
    <property type="term" value="P:actin filament-based movement"/>
    <property type="evidence" value="ECO:0007669"/>
    <property type="project" value="UniProtKB-ARBA"/>
</dbReference>
<comment type="caution">
    <text evidence="15">The sequence shown here is derived from an EMBL/GenBank/DDBJ whole genome shotgun (WGS) entry which is preliminary data.</text>
</comment>
<keyword evidence="8 10" id="KW-0009">Actin-binding</keyword>
<keyword evidence="3 10" id="KW-0067">ATP-binding</keyword>
<dbReference type="GO" id="GO:0051015">
    <property type="term" value="F:actin filament binding"/>
    <property type="evidence" value="ECO:0007669"/>
    <property type="project" value="TreeGrafter"/>
</dbReference>
<dbReference type="GO" id="GO:0005524">
    <property type="term" value="F:ATP binding"/>
    <property type="evidence" value="ECO:0007669"/>
    <property type="project" value="UniProtKB-UniRule"/>
</dbReference>
<evidence type="ECO:0000256" key="12">
    <source>
        <dbReference type="SAM" id="MobiDB-lite"/>
    </source>
</evidence>
<keyword evidence="2 10" id="KW-0547">Nucleotide-binding</keyword>
<organism evidence="15 16">
    <name type="scientific">Rhododendron griersonianum</name>
    <dbReference type="NCBI Taxonomy" id="479676"/>
    <lineage>
        <taxon>Eukaryota</taxon>
        <taxon>Viridiplantae</taxon>
        <taxon>Streptophyta</taxon>
        <taxon>Embryophyta</taxon>
        <taxon>Tracheophyta</taxon>
        <taxon>Spermatophyta</taxon>
        <taxon>Magnoliopsida</taxon>
        <taxon>eudicotyledons</taxon>
        <taxon>Gunneridae</taxon>
        <taxon>Pentapetalae</taxon>
        <taxon>asterids</taxon>
        <taxon>Ericales</taxon>
        <taxon>Ericaceae</taxon>
        <taxon>Ericoideae</taxon>
        <taxon>Rhodoreae</taxon>
        <taxon>Rhododendron</taxon>
    </lineage>
</organism>
<dbReference type="CDD" id="cd01383">
    <property type="entry name" value="MYSc_Myo8"/>
    <property type="match status" value="1"/>
</dbReference>
<dbReference type="Gene3D" id="1.10.10.820">
    <property type="match status" value="1"/>
</dbReference>
<feature type="binding site" evidence="10">
    <location>
        <begin position="321"/>
        <end position="328"/>
    </location>
    <ligand>
        <name>ATP</name>
        <dbReference type="ChEBI" id="CHEBI:30616"/>
    </ligand>
</feature>
<feature type="region of interest" description="Disordered" evidence="12">
    <location>
        <begin position="1124"/>
        <end position="1167"/>
    </location>
</feature>
<dbReference type="GO" id="GO:0016020">
    <property type="term" value="C:membrane"/>
    <property type="evidence" value="ECO:0007669"/>
    <property type="project" value="TreeGrafter"/>
</dbReference>
<dbReference type="PANTHER" id="PTHR13140:SF706">
    <property type="entry name" value="DILUTE CLASS UNCONVENTIONAL MYOSIN, ISOFORM C"/>
    <property type="match status" value="1"/>
</dbReference>
<keyword evidence="4" id="KW-0112">Calmodulin-binding</keyword>
<evidence type="ECO:0000256" key="5">
    <source>
        <dbReference type="ARBA" id="ARBA00023054"/>
    </source>
</evidence>
<dbReference type="FunFam" id="1.20.58.530:FF:000013">
    <property type="entry name" value="Unconventional myosin-XIX"/>
    <property type="match status" value="1"/>
</dbReference>
<keyword evidence="1" id="KW-0677">Repeat</keyword>
<dbReference type="InterPro" id="IPR001609">
    <property type="entry name" value="Myosin_head_motor_dom-like"/>
</dbReference>
<evidence type="ECO:0000313" key="16">
    <source>
        <dbReference type="Proteomes" id="UP000823749"/>
    </source>
</evidence>
<dbReference type="SUPFAM" id="SSF52540">
    <property type="entry name" value="P-loop containing nucleoside triphosphate hydrolases"/>
    <property type="match status" value="1"/>
</dbReference>
<dbReference type="PROSITE" id="PS51844">
    <property type="entry name" value="SH3_LIKE"/>
    <property type="match status" value="1"/>
</dbReference>
<evidence type="ECO:0000256" key="10">
    <source>
        <dbReference type="PROSITE-ProRule" id="PRU00782"/>
    </source>
</evidence>
<dbReference type="Pfam" id="PF25369">
    <property type="entry name" value="SH3_VIII-1_N"/>
    <property type="match status" value="1"/>
</dbReference>
<evidence type="ECO:0000313" key="15">
    <source>
        <dbReference type="EMBL" id="KAG5551197.1"/>
    </source>
</evidence>
<dbReference type="Gene3D" id="1.20.120.720">
    <property type="entry name" value="Myosin VI head, motor domain, U50 subdomain"/>
    <property type="match status" value="1"/>
</dbReference>
<proteinExistence type="inferred from homology"/>
<keyword evidence="7 10" id="KW-0505">Motor protein</keyword>
<dbReference type="GO" id="GO:0000146">
    <property type="term" value="F:microfilament motor activity"/>
    <property type="evidence" value="ECO:0007669"/>
    <property type="project" value="TreeGrafter"/>
</dbReference>
<dbReference type="GO" id="GO:0007015">
    <property type="term" value="P:actin filament organization"/>
    <property type="evidence" value="ECO:0007669"/>
    <property type="project" value="TreeGrafter"/>
</dbReference>
<dbReference type="Gene3D" id="3.40.850.10">
    <property type="entry name" value="Kinesin motor domain"/>
    <property type="match status" value="2"/>
</dbReference>
<keyword evidence="16" id="KW-1185">Reference proteome</keyword>
<dbReference type="Gene3D" id="6.20.240.20">
    <property type="match status" value="1"/>
</dbReference>
<dbReference type="EMBL" id="JACTNZ010000004">
    <property type="protein sequence ID" value="KAG5551197.1"/>
    <property type="molecule type" value="Genomic_DNA"/>
</dbReference>
<dbReference type="InterPro" id="IPR004009">
    <property type="entry name" value="SH3_Myosin"/>
</dbReference>
<dbReference type="SMART" id="SM00242">
    <property type="entry name" value="MYSc"/>
    <property type="match status" value="1"/>
</dbReference>
<feature type="region of interest" description="Actin-binding" evidence="10">
    <location>
        <begin position="813"/>
        <end position="835"/>
    </location>
</feature>
<feature type="compositionally biased region" description="Basic and acidic residues" evidence="12">
    <location>
        <begin position="20"/>
        <end position="33"/>
    </location>
</feature>
<dbReference type="AlphaFoldDB" id="A0AAV6KF96"/>
<evidence type="ECO:0000256" key="4">
    <source>
        <dbReference type="ARBA" id="ARBA00022860"/>
    </source>
</evidence>
<dbReference type="GO" id="GO:0005737">
    <property type="term" value="C:cytoplasm"/>
    <property type="evidence" value="ECO:0007669"/>
    <property type="project" value="TreeGrafter"/>
</dbReference>
<evidence type="ECO:0000256" key="1">
    <source>
        <dbReference type="ARBA" id="ARBA00022737"/>
    </source>
</evidence>